<sequence length="26" mass="3131">MRRRHHHEVKHSSVYFPIGVNKLSSK</sequence>
<accession>A0A0A9FU89</accession>
<organism evidence="1">
    <name type="scientific">Arundo donax</name>
    <name type="common">Giant reed</name>
    <name type="synonym">Donax arundinaceus</name>
    <dbReference type="NCBI Taxonomy" id="35708"/>
    <lineage>
        <taxon>Eukaryota</taxon>
        <taxon>Viridiplantae</taxon>
        <taxon>Streptophyta</taxon>
        <taxon>Embryophyta</taxon>
        <taxon>Tracheophyta</taxon>
        <taxon>Spermatophyta</taxon>
        <taxon>Magnoliopsida</taxon>
        <taxon>Liliopsida</taxon>
        <taxon>Poales</taxon>
        <taxon>Poaceae</taxon>
        <taxon>PACMAD clade</taxon>
        <taxon>Arundinoideae</taxon>
        <taxon>Arundineae</taxon>
        <taxon>Arundo</taxon>
    </lineage>
</organism>
<name>A0A0A9FU89_ARUDO</name>
<dbReference type="AlphaFoldDB" id="A0A0A9FU89"/>
<reference evidence="1" key="1">
    <citation type="submission" date="2014-09" db="EMBL/GenBank/DDBJ databases">
        <authorList>
            <person name="Magalhaes I.L.F."/>
            <person name="Oliveira U."/>
            <person name="Santos F.R."/>
            <person name="Vidigal T.H.D.A."/>
            <person name="Brescovit A.D."/>
            <person name="Santos A.J."/>
        </authorList>
    </citation>
    <scope>NUCLEOTIDE SEQUENCE</scope>
    <source>
        <tissue evidence="1">Shoot tissue taken approximately 20 cm above the soil surface</tissue>
    </source>
</reference>
<dbReference type="EMBL" id="GBRH01181481">
    <property type="protein sequence ID" value="JAE16415.1"/>
    <property type="molecule type" value="Transcribed_RNA"/>
</dbReference>
<protein>
    <submittedName>
        <fullName evidence="1">Uncharacterized protein</fullName>
    </submittedName>
</protein>
<reference evidence="1" key="2">
    <citation type="journal article" date="2015" name="Data Brief">
        <title>Shoot transcriptome of the giant reed, Arundo donax.</title>
        <authorList>
            <person name="Barrero R.A."/>
            <person name="Guerrero F.D."/>
            <person name="Moolhuijzen P."/>
            <person name="Goolsby J.A."/>
            <person name="Tidwell J."/>
            <person name="Bellgard S.E."/>
            <person name="Bellgard M.I."/>
        </authorList>
    </citation>
    <scope>NUCLEOTIDE SEQUENCE</scope>
    <source>
        <tissue evidence="1">Shoot tissue taken approximately 20 cm above the soil surface</tissue>
    </source>
</reference>
<evidence type="ECO:0000313" key="1">
    <source>
        <dbReference type="EMBL" id="JAE16415.1"/>
    </source>
</evidence>
<proteinExistence type="predicted"/>